<accession>A0A7W3R8W2</accession>
<dbReference type="PANTHER" id="PTHR33797">
    <property type="entry name" value="ORGANIC HYDROPEROXIDE RESISTANCE PROTEIN-LIKE"/>
    <property type="match status" value="1"/>
</dbReference>
<organism evidence="2 3">
    <name type="scientific">Thermomonospora cellulosilytica</name>
    <dbReference type="NCBI Taxonomy" id="1411118"/>
    <lineage>
        <taxon>Bacteria</taxon>
        <taxon>Bacillati</taxon>
        <taxon>Actinomycetota</taxon>
        <taxon>Actinomycetes</taxon>
        <taxon>Streptosporangiales</taxon>
        <taxon>Thermomonosporaceae</taxon>
        <taxon>Thermomonospora</taxon>
    </lineage>
</organism>
<sequence>MDSATAPDYERLYVARATSRGGRDDRVVSDDGALDVALKAPPELGGTGGASNPEQLMAAAYAACFHSALTLVASRQGVDPEADVQAEVALLKRNRADDYRIALAVRAHMPNVDRATAERVVGQAFDECPYTTAFRENTEINVQVT</sequence>
<dbReference type="InterPro" id="IPR015946">
    <property type="entry name" value="KH_dom-like_a/b"/>
</dbReference>
<dbReference type="PANTHER" id="PTHR33797:SF2">
    <property type="entry name" value="ORGANIC HYDROPEROXIDE RESISTANCE PROTEIN-LIKE"/>
    <property type="match status" value="1"/>
</dbReference>
<dbReference type="InterPro" id="IPR019953">
    <property type="entry name" value="OHR"/>
</dbReference>
<evidence type="ECO:0000313" key="3">
    <source>
        <dbReference type="Proteomes" id="UP000539313"/>
    </source>
</evidence>
<dbReference type="GO" id="GO:0006979">
    <property type="term" value="P:response to oxidative stress"/>
    <property type="evidence" value="ECO:0007669"/>
    <property type="project" value="InterPro"/>
</dbReference>
<keyword evidence="3" id="KW-1185">Reference proteome</keyword>
<dbReference type="EMBL" id="JACJII010000001">
    <property type="protein sequence ID" value="MBA9004156.1"/>
    <property type="molecule type" value="Genomic_DNA"/>
</dbReference>
<gene>
    <name evidence="2" type="ORF">HNR21_003038</name>
</gene>
<dbReference type="InterPro" id="IPR036102">
    <property type="entry name" value="OsmC/Ohrsf"/>
</dbReference>
<reference evidence="2 3" key="1">
    <citation type="submission" date="2020-08" db="EMBL/GenBank/DDBJ databases">
        <title>Sequencing the genomes of 1000 actinobacteria strains.</title>
        <authorList>
            <person name="Klenk H.-P."/>
        </authorList>
    </citation>
    <scope>NUCLEOTIDE SEQUENCE [LARGE SCALE GENOMIC DNA]</scope>
    <source>
        <strain evidence="2 3">DSM 45823</strain>
    </source>
</reference>
<dbReference type="AlphaFoldDB" id="A0A7W3R8W2"/>
<dbReference type="Gene3D" id="3.30.300.20">
    <property type="match status" value="1"/>
</dbReference>
<name>A0A7W3R8W2_9ACTN</name>
<dbReference type="Proteomes" id="UP000539313">
    <property type="component" value="Unassembled WGS sequence"/>
</dbReference>
<dbReference type="SUPFAM" id="SSF82784">
    <property type="entry name" value="OsmC-like"/>
    <property type="match status" value="1"/>
</dbReference>
<dbReference type="InterPro" id="IPR003718">
    <property type="entry name" value="OsmC/Ohr_fam"/>
</dbReference>
<comment type="similarity">
    <text evidence="1">Belongs to the OsmC/Ohr family.</text>
</comment>
<evidence type="ECO:0000256" key="1">
    <source>
        <dbReference type="ARBA" id="ARBA00007378"/>
    </source>
</evidence>
<dbReference type="RefSeq" id="WP_157995785.1">
    <property type="nucleotide sequence ID" value="NZ_JACJII010000001.1"/>
</dbReference>
<proteinExistence type="inferred from homology"/>
<dbReference type="NCBIfam" id="TIGR03561">
    <property type="entry name" value="organ_hyd_perox"/>
    <property type="match status" value="1"/>
</dbReference>
<evidence type="ECO:0000313" key="2">
    <source>
        <dbReference type="EMBL" id="MBA9004156.1"/>
    </source>
</evidence>
<dbReference type="Pfam" id="PF02566">
    <property type="entry name" value="OsmC"/>
    <property type="match status" value="1"/>
</dbReference>
<dbReference type="Gene3D" id="2.20.25.10">
    <property type="match status" value="1"/>
</dbReference>
<protein>
    <submittedName>
        <fullName evidence="2">Ohr subfamily peroxiredoxin</fullName>
    </submittedName>
</protein>
<comment type="caution">
    <text evidence="2">The sequence shown here is derived from an EMBL/GenBank/DDBJ whole genome shotgun (WGS) entry which is preliminary data.</text>
</comment>